<gene>
    <name evidence="2" type="ORF">BCF59_0656</name>
</gene>
<dbReference type="Proteomes" id="UP000295757">
    <property type="component" value="Unassembled WGS sequence"/>
</dbReference>
<keyword evidence="1" id="KW-1133">Transmembrane helix</keyword>
<accession>A0A4V3FNV6</accession>
<sequence>MLSQFYSLITKFATETTTTAATKNTNWVYLVVGIILVLLTLVLLLIYKHSLKKMRDFKELQLNQYKLDNPRKKGVSYENSGLYLPAWQRAKYNLPLFLSVVSITSTIFFFVLAAK</sequence>
<dbReference type="AlphaFoldDB" id="A0A4V3FNV6"/>
<dbReference type="OrthoDB" id="401207at2"/>
<feature type="transmembrane region" description="Helical" evidence="1">
    <location>
        <begin position="27"/>
        <end position="47"/>
    </location>
</feature>
<feature type="transmembrane region" description="Helical" evidence="1">
    <location>
        <begin position="94"/>
        <end position="114"/>
    </location>
</feature>
<keyword evidence="1" id="KW-0812">Transmembrane</keyword>
<reference evidence="2 3" key="1">
    <citation type="submission" date="2019-03" db="EMBL/GenBank/DDBJ databases">
        <title>Genomic Encyclopedia of Archaeal and Bacterial Type Strains, Phase II (KMG-II): from individual species to whole genera.</title>
        <authorList>
            <person name="Goeker M."/>
        </authorList>
    </citation>
    <scope>NUCLEOTIDE SEQUENCE [LARGE SCALE GENOMIC DNA]</scope>
    <source>
        <strain evidence="2 3">ATCC 35214</strain>
    </source>
</reference>
<name>A0A4V3FNV6_9BACT</name>
<keyword evidence="3" id="KW-1185">Reference proteome</keyword>
<evidence type="ECO:0000313" key="2">
    <source>
        <dbReference type="EMBL" id="TDV23033.1"/>
    </source>
</evidence>
<comment type="caution">
    <text evidence="2">The sequence shown here is derived from an EMBL/GenBank/DDBJ whole genome shotgun (WGS) entry which is preliminary data.</text>
</comment>
<dbReference type="RefSeq" id="WP_134111176.1">
    <property type="nucleotide sequence ID" value="NZ_SOCN01000004.1"/>
</dbReference>
<evidence type="ECO:0000256" key="1">
    <source>
        <dbReference type="SAM" id="Phobius"/>
    </source>
</evidence>
<evidence type="ECO:0000313" key="3">
    <source>
        <dbReference type="Proteomes" id="UP000295757"/>
    </source>
</evidence>
<protein>
    <submittedName>
        <fullName evidence="2">Uncharacterized protein</fullName>
    </submittedName>
</protein>
<keyword evidence="1" id="KW-0472">Membrane</keyword>
<organism evidence="2 3">
    <name type="scientific">Mycoplasmopsis mustelae</name>
    <dbReference type="NCBI Taxonomy" id="171289"/>
    <lineage>
        <taxon>Bacteria</taxon>
        <taxon>Bacillati</taxon>
        <taxon>Mycoplasmatota</taxon>
        <taxon>Mycoplasmoidales</taxon>
        <taxon>Metamycoplasmataceae</taxon>
        <taxon>Mycoplasmopsis</taxon>
    </lineage>
</organism>
<proteinExistence type="predicted"/>
<dbReference type="EMBL" id="SOCN01000004">
    <property type="protein sequence ID" value="TDV23033.1"/>
    <property type="molecule type" value="Genomic_DNA"/>
</dbReference>